<evidence type="ECO:0008006" key="4">
    <source>
        <dbReference type="Google" id="ProtNLM"/>
    </source>
</evidence>
<keyword evidence="3" id="KW-1185">Reference proteome</keyword>
<dbReference type="Proteomes" id="UP000583387">
    <property type="component" value="Unassembled WGS sequence"/>
</dbReference>
<gene>
    <name evidence="2" type="ORF">PSEWESI4_04274</name>
</gene>
<keyword evidence="1" id="KW-0812">Transmembrane</keyword>
<name>A0A7U7ERQ5_9GAMM</name>
<dbReference type="EMBL" id="CAJFCI010000080">
    <property type="protein sequence ID" value="CAD5109958.1"/>
    <property type="molecule type" value="Genomic_DNA"/>
</dbReference>
<sequence length="232" mass="25459">MSALNDFLVTRVLPLSGAVYRDFTAYLRDADAFFDRQGRRNAPCLRSALFGLLMAAMLMLLGLPGMRQAGIDISNEFLIFGTVLNWMLLVVYGGAYWLGARVLNGRGGFLAVVNSFFFVSIFLVFLKLFEIPTRALKLRMMAESCGVGGDFGARVTQTIAADGSLLLTESLVLLGYLLFLYQAYRMQVRLHGFGRLRGFVSAVLGTLLLAFVVSKVQEPAIHALVCGYSKTG</sequence>
<comment type="caution">
    <text evidence="2">The sequence shown here is derived from an EMBL/GenBank/DDBJ whole genome shotgun (WGS) entry which is preliminary data.</text>
</comment>
<feature type="transmembrane region" description="Helical" evidence="1">
    <location>
        <begin position="196"/>
        <end position="213"/>
    </location>
</feature>
<keyword evidence="1" id="KW-0472">Membrane</keyword>
<evidence type="ECO:0000313" key="3">
    <source>
        <dbReference type="Proteomes" id="UP000583387"/>
    </source>
</evidence>
<keyword evidence="1" id="KW-1133">Transmembrane helix</keyword>
<proteinExistence type="predicted"/>
<dbReference type="RefSeq" id="WP_187673261.1">
    <property type="nucleotide sequence ID" value="NZ_CAJFCI010000080.1"/>
</dbReference>
<evidence type="ECO:0000256" key="1">
    <source>
        <dbReference type="SAM" id="Phobius"/>
    </source>
</evidence>
<feature type="transmembrane region" description="Helical" evidence="1">
    <location>
        <begin position="48"/>
        <end position="65"/>
    </location>
</feature>
<feature type="transmembrane region" description="Helical" evidence="1">
    <location>
        <begin position="164"/>
        <end position="184"/>
    </location>
</feature>
<dbReference type="AlphaFoldDB" id="A0A7U7ERQ5"/>
<organism evidence="2 3">
    <name type="scientific">Zestomonas carbonaria</name>
    <dbReference type="NCBI Taxonomy" id="2762745"/>
    <lineage>
        <taxon>Bacteria</taxon>
        <taxon>Pseudomonadati</taxon>
        <taxon>Pseudomonadota</taxon>
        <taxon>Gammaproteobacteria</taxon>
        <taxon>Pseudomonadales</taxon>
        <taxon>Pseudomonadaceae</taxon>
        <taxon>Zestomonas</taxon>
    </lineage>
</organism>
<feature type="transmembrane region" description="Helical" evidence="1">
    <location>
        <begin position="77"/>
        <end position="97"/>
    </location>
</feature>
<protein>
    <recommendedName>
        <fullName evidence="4">Yip1 domain-containing protein</fullName>
    </recommendedName>
</protein>
<feature type="transmembrane region" description="Helical" evidence="1">
    <location>
        <begin position="109"/>
        <end position="129"/>
    </location>
</feature>
<reference evidence="2 3" key="1">
    <citation type="submission" date="2020-08" db="EMBL/GenBank/DDBJ databases">
        <authorList>
            <person name="Criscuolo A."/>
        </authorList>
    </citation>
    <scope>NUCLEOTIDE SEQUENCE [LARGE SCALE GENOMIC DNA]</scope>
    <source>
        <strain evidence="2">CIP111764</strain>
    </source>
</reference>
<accession>A0A7U7ERQ5</accession>
<evidence type="ECO:0000313" key="2">
    <source>
        <dbReference type="EMBL" id="CAD5109958.1"/>
    </source>
</evidence>